<sequence length="577" mass="66258">MPLDLSGPVLDHRSPQQTTPLLRQLTPALDQRREALWVLTPPEWLVDTPDRRVPAEVRDRVAVIRHDGPRRNHRFLMWADDQLFRIEVKVHGSITFTLAMCVLLRLAQSSNILAIAAYTFPSPYLVWTPYLRALVERGHQVTMVSSVGVLDDIEGVRHIRLPQLDKTINGIMNAEISSDFLTNKWIESALGSAFLYNITYAILSDKDFQQFLTNKSEHVDLIVLEPLHTYALFSLSEYYDAPLVGLAPFGPHWITEYLLGNVSPSVYEPVSPMGYSHGTDFWSKWQNWWHITEEWLLEWIMFWPGQVELSKKFFGHPPPNGHGAFSLILINHHFSMGHVRSNVPNIIEVAGLHLSRPAAPLDAALQRFLDEAEFGVIYFSMGLEILSKWLPMNLQKPLLRVFAQLKQRVVWKYELETLPNKSDNIFISQTVPQRQLLAHPNVKLFITHGGLLGIIESICYGVPMLGLPVYFDQFKNMERMRRAGIAENLDTNSITEEQLTETIHKILEEPRYTDKAKQMSSHLADQPMSPLDSAVWWTDYVLRHKGAPHMRLDQEKTRYSTNGQDYLLMAKFSHLTT</sequence>
<keyword evidence="6" id="KW-1185">Reference proteome</keyword>
<evidence type="ECO:0000256" key="3">
    <source>
        <dbReference type="ARBA" id="ARBA00022679"/>
    </source>
</evidence>
<dbReference type="OrthoDB" id="5835829at2759"/>
<evidence type="ECO:0008006" key="7">
    <source>
        <dbReference type="Google" id="ProtNLM"/>
    </source>
</evidence>
<dbReference type="PANTHER" id="PTHR48043">
    <property type="entry name" value="EG:EG0003.4 PROTEIN-RELATED"/>
    <property type="match status" value="1"/>
</dbReference>
<keyword evidence="4" id="KW-0812">Transmembrane</keyword>
<evidence type="ECO:0000256" key="4">
    <source>
        <dbReference type="SAM" id="Phobius"/>
    </source>
</evidence>
<gene>
    <name evidence="5" type="primary">Dwil\GK13418</name>
    <name evidence="5" type="ORF">Dwil_GK13418</name>
</gene>
<dbReference type="FunCoup" id="B4NJK9">
    <property type="interactions" value="48"/>
</dbReference>
<dbReference type="SMR" id="B4NJK9"/>
<evidence type="ECO:0000256" key="1">
    <source>
        <dbReference type="ARBA" id="ARBA00009995"/>
    </source>
</evidence>
<keyword evidence="4" id="KW-1133">Transmembrane helix</keyword>
<keyword evidence="3" id="KW-0808">Transferase</keyword>
<organism evidence="5 6">
    <name type="scientific">Drosophila willistoni</name>
    <name type="common">Fruit fly</name>
    <dbReference type="NCBI Taxonomy" id="7260"/>
    <lineage>
        <taxon>Eukaryota</taxon>
        <taxon>Metazoa</taxon>
        <taxon>Ecdysozoa</taxon>
        <taxon>Arthropoda</taxon>
        <taxon>Hexapoda</taxon>
        <taxon>Insecta</taxon>
        <taxon>Pterygota</taxon>
        <taxon>Neoptera</taxon>
        <taxon>Endopterygota</taxon>
        <taxon>Diptera</taxon>
        <taxon>Brachycera</taxon>
        <taxon>Muscomorpha</taxon>
        <taxon>Ephydroidea</taxon>
        <taxon>Drosophilidae</taxon>
        <taxon>Drosophila</taxon>
        <taxon>Sophophora</taxon>
    </lineage>
</organism>
<proteinExistence type="inferred from homology"/>
<dbReference type="PANTHER" id="PTHR48043:SF145">
    <property type="entry name" value="FI06409P-RELATED"/>
    <property type="match status" value="1"/>
</dbReference>
<accession>B4NJK9</accession>
<evidence type="ECO:0000313" key="6">
    <source>
        <dbReference type="Proteomes" id="UP000007798"/>
    </source>
</evidence>
<dbReference type="eggNOG" id="KOG1192">
    <property type="taxonomic scope" value="Eukaryota"/>
</dbReference>
<evidence type="ECO:0000313" key="5">
    <source>
        <dbReference type="EMBL" id="EDW83933.2"/>
    </source>
</evidence>
<dbReference type="SUPFAM" id="SSF53756">
    <property type="entry name" value="UDP-Glycosyltransferase/glycogen phosphorylase"/>
    <property type="match status" value="1"/>
</dbReference>
<keyword evidence="2" id="KW-0328">Glycosyltransferase</keyword>
<comment type="similarity">
    <text evidence="1">Belongs to the UDP-glycosyltransferase family.</text>
</comment>
<reference evidence="5 6" key="1">
    <citation type="journal article" date="2007" name="Nature">
        <title>Evolution of genes and genomes on the Drosophila phylogeny.</title>
        <authorList>
            <consortium name="Drosophila 12 Genomes Consortium"/>
            <person name="Clark A.G."/>
            <person name="Eisen M.B."/>
            <person name="Smith D.R."/>
            <person name="Bergman C.M."/>
            <person name="Oliver B."/>
            <person name="Markow T.A."/>
            <person name="Kaufman T.C."/>
            <person name="Kellis M."/>
            <person name="Gelbart W."/>
            <person name="Iyer V.N."/>
            <person name="Pollard D.A."/>
            <person name="Sackton T.B."/>
            <person name="Larracuente A.M."/>
            <person name="Singh N.D."/>
            <person name="Abad J.P."/>
            <person name="Abt D.N."/>
            <person name="Adryan B."/>
            <person name="Aguade M."/>
            <person name="Akashi H."/>
            <person name="Anderson W.W."/>
            <person name="Aquadro C.F."/>
            <person name="Ardell D.H."/>
            <person name="Arguello R."/>
            <person name="Artieri C.G."/>
            <person name="Barbash D.A."/>
            <person name="Barker D."/>
            <person name="Barsanti P."/>
            <person name="Batterham P."/>
            <person name="Batzoglou S."/>
            <person name="Begun D."/>
            <person name="Bhutkar A."/>
            <person name="Blanco E."/>
            <person name="Bosak S.A."/>
            <person name="Bradley R.K."/>
            <person name="Brand A.D."/>
            <person name="Brent M.R."/>
            <person name="Brooks A.N."/>
            <person name="Brown R.H."/>
            <person name="Butlin R.K."/>
            <person name="Caggese C."/>
            <person name="Calvi B.R."/>
            <person name="Bernardo de Carvalho A."/>
            <person name="Caspi A."/>
            <person name="Castrezana S."/>
            <person name="Celniker S.E."/>
            <person name="Chang J.L."/>
            <person name="Chapple C."/>
            <person name="Chatterji S."/>
            <person name="Chinwalla A."/>
            <person name="Civetta A."/>
            <person name="Clifton S.W."/>
            <person name="Comeron J.M."/>
            <person name="Costello J.C."/>
            <person name="Coyne J.A."/>
            <person name="Daub J."/>
            <person name="David R.G."/>
            <person name="Delcher A.L."/>
            <person name="Delehaunty K."/>
            <person name="Do C.B."/>
            <person name="Ebling H."/>
            <person name="Edwards K."/>
            <person name="Eickbush T."/>
            <person name="Evans J.D."/>
            <person name="Filipski A."/>
            <person name="Findeiss S."/>
            <person name="Freyhult E."/>
            <person name="Fulton L."/>
            <person name="Fulton R."/>
            <person name="Garcia A.C."/>
            <person name="Gardiner A."/>
            <person name="Garfield D.A."/>
            <person name="Garvin B.E."/>
            <person name="Gibson G."/>
            <person name="Gilbert D."/>
            <person name="Gnerre S."/>
            <person name="Godfrey J."/>
            <person name="Good R."/>
            <person name="Gotea V."/>
            <person name="Gravely B."/>
            <person name="Greenberg A.J."/>
            <person name="Griffiths-Jones S."/>
            <person name="Gross S."/>
            <person name="Guigo R."/>
            <person name="Gustafson E.A."/>
            <person name="Haerty W."/>
            <person name="Hahn M.W."/>
            <person name="Halligan D.L."/>
            <person name="Halpern A.L."/>
            <person name="Halter G.M."/>
            <person name="Han M.V."/>
            <person name="Heger A."/>
            <person name="Hillier L."/>
            <person name="Hinrichs A.S."/>
            <person name="Holmes I."/>
            <person name="Hoskins R.A."/>
            <person name="Hubisz M.J."/>
            <person name="Hultmark D."/>
            <person name="Huntley M.A."/>
            <person name="Jaffe D.B."/>
            <person name="Jagadeeshan S."/>
            <person name="Jeck W.R."/>
            <person name="Johnson J."/>
            <person name="Jones C.D."/>
            <person name="Jordan W.C."/>
            <person name="Karpen G.H."/>
            <person name="Kataoka E."/>
            <person name="Keightley P.D."/>
            <person name="Kheradpour P."/>
            <person name="Kirkness E.F."/>
            <person name="Koerich L.B."/>
            <person name="Kristiansen K."/>
            <person name="Kudrna D."/>
            <person name="Kulathinal R.J."/>
            <person name="Kumar S."/>
            <person name="Kwok R."/>
            <person name="Lander E."/>
            <person name="Langley C.H."/>
            <person name="Lapoint R."/>
            <person name="Lazzaro B.P."/>
            <person name="Lee S.J."/>
            <person name="Levesque L."/>
            <person name="Li R."/>
            <person name="Lin C.F."/>
            <person name="Lin M.F."/>
            <person name="Lindblad-Toh K."/>
            <person name="Llopart A."/>
            <person name="Long M."/>
            <person name="Low L."/>
            <person name="Lozovsky E."/>
            <person name="Lu J."/>
            <person name="Luo M."/>
            <person name="Machado C.A."/>
            <person name="Makalowski W."/>
            <person name="Marzo M."/>
            <person name="Matsuda M."/>
            <person name="Matzkin L."/>
            <person name="McAllister B."/>
            <person name="McBride C.S."/>
            <person name="McKernan B."/>
            <person name="McKernan K."/>
            <person name="Mendez-Lago M."/>
            <person name="Minx P."/>
            <person name="Mollenhauer M.U."/>
            <person name="Montooth K."/>
            <person name="Mount S.M."/>
            <person name="Mu X."/>
            <person name="Myers E."/>
            <person name="Negre B."/>
            <person name="Newfeld S."/>
            <person name="Nielsen R."/>
            <person name="Noor M.A."/>
            <person name="O'Grady P."/>
            <person name="Pachter L."/>
            <person name="Papaceit M."/>
            <person name="Parisi M.J."/>
            <person name="Parisi M."/>
            <person name="Parts L."/>
            <person name="Pedersen J.S."/>
            <person name="Pesole G."/>
            <person name="Phillippy A.M."/>
            <person name="Ponting C.P."/>
            <person name="Pop M."/>
            <person name="Porcelli D."/>
            <person name="Powell J.R."/>
            <person name="Prohaska S."/>
            <person name="Pruitt K."/>
            <person name="Puig M."/>
            <person name="Quesneville H."/>
            <person name="Ram K.R."/>
            <person name="Rand D."/>
            <person name="Rasmussen M.D."/>
            <person name="Reed L.K."/>
            <person name="Reenan R."/>
            <person name="Reily A."/>
            <person name="Remington K.A."/>
            <person name="Rieger T.T."/>
            <person name="Ritchie M.G."/>
            <person name="Robin C."/>
            <person name="Rogers Y.H."/>
            <person name="Rohde C."/>
            <person name="Rozas J."/>
            <person name="Rubenfield M.J."/>
            <person name="Ruiz A."/>
            <person name="Russo S."/>
            <person name="Salzberg S.L."/>
            <person name="Sanchez-Gracia A."/>
            <person name="Saranga D.J."/>
            <person name="Sato H."/>
            <person name="Schaeffer S.W."/>
            <person name="Schatz M.C."/>
            <person name="Schlenke T."/>
            <person name="Schwartz R."/>
            <person name="Segarra C."/>
            <person name="Singh R.S."/>
            <person name="Sirot L."/>
            <person name="Sirota M."/>
            <person name="Sisneros N.B."/>
            <person name="Smith C.D."/>
            <person name="Smith T.F."/>
            <person name="Spieth J."/>
            <person name="Stage D.E."/>
            <person name="Stark A."/>
            <person name="Stephan W."/>
            <person name="Strausberg R.L."/>
            <person name="Strempel S."/>
            <person name="Sturgill D."/>
            <person name="Sutton G."/>
            <person name="Sutton G.G."/>
            <person name="Tao W."/>
            <person name="Teichmann S."/>
            <person name="Tobari Y.N."/>
            <person name="Tomimura Y."/>
            <person name="Tsolas J.M."/>
            <person name="Valente V.L."/>
            <person name="Venter E."/>
            <person name="Venter J.C."/>
            <person name="Vicario S."/>
            <person name="Vieira F.G."/>
            <person name="Vilella A.J."/>
            <person name="Villasante A."/>
            <person name="Walenz B."/>
            <person name="Wang J."/>
            <person name="Wasserman M."/>
            <person name="Watts T."/>
            <person name="Wilson D."/>
            <person name="Wilson R.K."/>
            <person name="Wing R.A."/>
            <person name="Wolfner M.F."/>
            <person name="Wong A."/>
            <person name="Wong G.K."/>
            <person name="Wu C.I."/>
            <person name="Wu G."/>
            <person name="Yamamoto D."/>
            <person name="Yang H.P."/>
            <person name="Yang S.P."/>
            <person name="Yorke J.A."/>
            <person name="Yoshida K."/>
            <person name="Zdobnov E."/>
            <person name="Zhang P."/>
            <person name="Zhang Y."/>
            <person name="Zimin A.V."/>
            <person name="Baldwin J."/>
            <person name="Abdouelleil A."/>
            <person name="Abdulkadir J."/>
            <person name="Abebe A."/>
            <person name="Abera B."/>
            <person name="Abreu J."/>
            <person name="Acer S.C."/>
            <person name="Aftuck L."/>
            <person name="Alexander A."/>
            <person name="An P."/>
            <person name="Anderson E."/>
            <person name="Anderson S."/>
            <person name="Arachi H."/>
            <person name="Azer M."/>
            <person name="Bachantsang P."/>
            <person name="Barry A."/>
            <person name="Bayul T."/>
            <person name="Berlin A."/>
            <person name="Bessette D."/>
            <person name="Bloom T."/>
            <person name="Blye J."/>
            <person name="Boguslavskiy L."/>
            <person name="Bonnet C."/>
            <person name="Boukhgalter B."/>
            <person name="Bourzgui I."/>
            <person name="Brown A."/>
            <person name="Cahill P."/>
            <person name="Channer S."/>
            <person name="Cheshatsang Y."/>
            <person name="Chuda L."/>
            <person name="Citroen M."/>
            <person name="Collymore A."/>
            <person name="Cooke P."/>
            <person name="Costello M."/>
            <person name="D'Aco K."/>
            <person name="Daza R."/>
            <person name="De Haan G."/>
            <person name="DeGray S."/>
            <person name="DeMaso C."/>
            <person name="Dhargay N."/>
            <person name="Dooley K."/>
            <person name="Dooley E."/>
            <person name="Doricent M."/>
            <person name="Dorje P."/>
            <person name="Dorjee K."/>
            <person name="Dupes A."/>
            <person name="Elong R."/>
            <person name="Falk J."/>
            <person name="Farina A."/>
            <person name="Faro S."/>
            <person name="Ferguson D."/>
            <person name="Fisher S."/>
            <person name="Foley C.D."/>
            <person name="Franke A."/>
            <person name="Friedrich D."/>
            <person name="Gadbois L."/>
            <person name="Gearin G."/>
            <person name="Gearin C.R."/>
            <person name="Giannoukos G."/>
            <person name="Goode T."/>
            <person name="Graham J."/>
            <person name="Grandbois E."/>
            <person name="Grewal S."/>
            <person name="Gyaltsen K."/>
            <person name="Hafez N."/>
            <person name="Hagos B."/>
            <person name="Hall J."/>
            <person name="Henson C."/>
            <person name="Hollinger A."/>
            <person name="Honan T."/>
            <person name="Huard M.D."/>
            <person name="Hughes L."/>
            <person name="Hurhula B."/>
            <person name="Husby M.E."/>
            <person name="Kamat A."/>
            <person name="Kanga B."/>
            <person name="Kashin S."/>
            <person name="Khazanovich D."/>
            <person name="Kisner P."/>
            <person name="Lance K."/>
            <person name="Lara M."/>
            <person name="Lee W."/>
            <person name="Lennon N."/>
            <person name="Letendre F."/>
            <person name="LeVine R."/>
            <person name="Lipovsky A."/>
            <person name="Liu X."/>
            <person name="Liu J."/>
            <person name="Liu S."/>
            <person name="Lokyitsang T."/>
            <person name="Lokyitsang Y."/>
            <person name="Lubonja R."/>
            <person name="Lui A."/>
            <person name="MacDonald P."/>
            <person name="Magnisalis V."/>
            <person name="Maru K."/>
            <person name="Matthews C."/>
            <person name="McCusker W."/>
            <person name="McDonough S."/>
            <person name="Mehta T."/>
            <person name="Meldrim J."/>
            <person name="Meneus L."/>
            <person name="Mihai O."/>
            <person name="Mihalev A."/>
            <person name="Mihova T."/>
            <person name="Mittelman R."/>
            <person name="Mlenga V."/>
            <person name="Montmayeur A."/>
            <person name="Mulrain L."/>
            <person name="Navidi A."/>
            <person name="Naylor J."/>
            <person name="Negash T."/>
            <person name="Nguyen T."/>
            <person name="Nguyen N."/>
            <person name="Nicol R."/>
            <person name="Norbu C."/>
            <person name="Norbu N."/>
            <person name="Novod N."/>
            <person name="O'Neill B."/>
            <person name="Osman S."/>
            <person name="Markiewicz E."/>
            <person name="Oyono O.L."/>
            <person name="Patti C."/>
            <person name="Phunkhang P."/>
            <person name="Pierre F."/>
            <person name="Priest M."/>
            <person name="Raghuraman S."/>
            <person name="Rege F."/>
            <person name="Reyes R."/>
            <person name="Rise C."/>
            <person name="Rogov P."/>
            <person name="Ross K."/>
            <person name="Ryan E."/>
            <person name="Settipalli S."/>
            <person name="Shea T."/>
            <person name="Sherpa N."/>
            <person name="Shi L."/>
            <person name="Shih D."/>
            <person name="Sparrow T."/>
            <person name="Spaulding J."/>
            <person name="Stalker J."/>
            <person name="Stange-Thomann N."/>
            <person name="Stavropoulos S."/>
            <person name="Stone C."/>
            <person name="Strader C."/>
            <person name="Tesfaye S."/>
            <person name="Thomson T."/>
            <person name="Thoulutsang Y."/>
            <person name="Thoulutsang D."/>
            <person name="Topham K."/>
            <person name="Topping I."/>
            <person name="Tsamla T."/>
            <person name="Vassiliev H."/>
            <person name="Vo A."/>
            <person name="Wangchuk T."/>
            <person name="Wangdi T."/>
            <person name="Weiand M."/>
            <person name="Wilkinson J."/>
            <person name="Wilson A."/>
            <person name="Yadav S."/>
            <person name="Young G."/>
            <person name="Yu Q."/>
            <person name="Zembek L."/>
            <person name="Zhong D."/>
            <person name="Zimmer A."/>
            <person name="Zwirko Z."/>
            <person name="Jaffe D.B."/>
            <person name="Alvarez P."/>
            <person name="Brockman W."/>
            <person name="Butler J."/>
            <person name="Chin C."/>
            <person name="Gnerre S."/>
            <person name="Grabherr M."/>
            <person name="Kleber M."/>
            <person name="Mauceli E."/>
            <person name="MacCallum I."/>
        </authorList>
    </citation>
    <scope>NUCLEOTIDE SEQUENCE [LARGE SCALE GENOMIC DNA]</scope>
    <source>
        <strain evidence="6">Tucson 14030-0811.24</strain>
    </source>
</reference>
<keyword evidence="4" id="KW-0472">Membrane</keyword>
<dbReference type="FunFam" id="3.40.50.2000:FF:000021">
    <property type="entry name" value="UDP-glucuronosyltransferase"/>
    <property type="match status" value="1"/>
</dbReference>
<dbReference type="HOGENOM" id="CLU_012949_0_2_1"/>
<name>B4NJK9_DROWI</name>
<dbReference type="EMBL" id="CH964272">
    <property type="protein sequence ID" value="EDW83933.2"/>
    <property type="molecule type" value="Genomic_DNA"/>
</dbReference>
<evidence type="ECO:0000256" key="2">
    <source>
        <dbReference type="ARBA" id="ARBA00022676"/>
    </source>
</evidence>
<dbReference type="Gene3D" id="3.40.50.2000">
    <property type="entry name" value="Glycogen Phosphorylase B"/>
    <property type="match status" value="1"/>
</dbReference>
<dbReference type="Pfam" id="PF00201">
    <property type="entry name" value="UDPGT"/>
    <property type="match status" value="1"/>
</dbReference>
<dbReference type="InterPro" id="IPR050271">
    <property type="entry name" value="UDP-glycosyltransferase"/>
</dbReference>
<protein>
    <recommendedName>
        <fullName evidence="7">UDP-glycosyltransferases domain-containing protein</fullName>
    </recommendedName>
</protein>
<dbReference type="InParanoid" id="B4NJK9"/>
<feature type="transmembrane region" description="Helical" evidence="4">
    <location>
        <begin position="450"/>
        <end position="471"/>
    </location>
</feature>
<dbReference type="GO" id="GO:0008194">
    <property type="term" value="F:UDP-glycosyltransferase activity"/>
    <property type="evidence" value="ECO:0007669"/>
    <property type="project" value="InterPro"/>
</dbReference>
<dbReference type="Proteomes" id="UP000007798">
    <property type="component" value="Unassembled WGS sequence"/>
</dbReference>
<dbReference type="CDD" id="cd03784">
    <property type="entry name" value="GT1_Gtf-like"/>
    <property type="match status" value="1"/>
</dbReference>
<dbReference type="AlphaFoldDB" id="B4NJK9"/>
<dbReference type="InterPro" id="IPR002213">
    <property type="entry name" value="UDP_glucos_trans"/>
</dbReference>